<reference evidence="2" key="1">
    <citation type="journal article" date="2015" name="Genome Announc.">
        <title>Draft genome sequence of the cellulolytic fungus Chaetomium globosum.</title>
        <authorList>
            <person name="Cuomo C.A."/>
            <person name="Untereiner W.A."/>
            <person name="Ma L.-J."/>
            <person name="Grabherr M."/>
            <person name="Birren B.W."/>
        </authorList>
    </citation>
    <scope>NUCLEOTIDE SEQUENCE [LARGE SCALE GENOMIC DNA]</scope>
    <source>
        <strain evidence="2">ATCC 6205 / CBS 148.51 / DSM 1962 / NBRC 6347 / NRRL 1970</strain>
    </source>
</reference>
<name>Q2HAN5_CHAGB</name>
<sequence length="111" mass="11921">MHPMEKRDANEEPGKYLGGRLRFAERGGTHCELARADFLARFWGGARHPFISHCPVLGFSASTTPEHGPVGGIGYMSAWTAGLPSGLSQFPWGAARAKHTPTPNGILYGST</sequence>
<dbReference type="VEuPathDB" id="FungiDB:CHGG_02719"/>
<dbReference type="InParanoid" id="Q2HAN5"/>
<dbReference type="GeneID" id="4389422"/>
<dbReference type="EMBL" id="CH408030">
    <property type="protein sequence ID" value="EAQ90784.1"/>
    <property type="molecule type" value="Genomic_DNA"/>
</dbReference>
<accession>Q2HAN5</accession>
<keyword evidence="2" id="KW-1185">Reference proteome</keyword>
<organism evidence="1 2">
    <name type="scientific">Chaetomium globosum (strain ATCC 6205 / CBS 148.51 / DSM 1962 / NBRC 6347 / NRRL 1970)</name>
    <name type="common">Soil fungus</name>
    <dbReference type="NCBI Taxonomy" id="306901"/>
    <lineage>
        <taxon>Eukaryota</taxon>
        <taxon>Fungi</taxon>
        <taxon>Dikarya</taxon>
        <taxon>Ascomycota</taxon>
        <taxon>Pezizomycotina</taxon>
        <taxon>Sordariomycetes</taxon>
        <taxon>Sordariomycetidae</taxon>
        <taxon>Sordariales</taxon>
        <taxon>Chaetomiaceae</taxon>
        <taxon>Chaetomium</taxon>
    </lineage>
</organism>
<dbReference type="HOGENOM" id="CLU_2158084_0_0_1"/>
<gene>
    <name evidence="1" type="ORF">CHGG_02719</name>
</gene>
<evidence type="ECO:0000313" key="1">
    <source>
        <dbReference type="EMBL" id="EAQ90784.1"/>
    </source>
</evidence>
<proteinExistence type="predicted"/>
<dbReference type="AlphaFoldDB" id="Q2HAN5"/>
<dbReference type="RefSeq" id="XP_001229235.1">
    <property type="nucleotide sequence ID" value="XM_001229234.1"/>
</dbReference>
<evidence type="ECO:0000313" key="2">
    <source>
        <dbReference type="Proteomes" id="UP000001056"/>
    </source>
</evidence>
<protein>
    <submittedName>
        <fullName evidence="1">Uncharacterized protein</fullName>
    </submittedName>
</protein>
<dbReference type="Proteomes" id="UP000001056">
    <property type="component" value="Unassembled WGS sequence"/>
</dbReference>